<dbReference type="InterPro" id="IPR022000">
    <property type="entry name" value="Min27-like_integrase_DNA_bind"/>
</dbReference>
<evidence type="ECO:0000313" key="2">
    <source>
        <dbReference type="EMBL" id="OZI28929.1"/>
    </source>
</evidence>
<dbReference type="RefSeq" id="WP_094828855.1">
    <property type="nucleotide sequence ID" value="NZ_NEVL01000006.1"/>
</dbReference>
<comment type="caution">
    <text evidence="2">The sequence shown here is derived from an EMBL/GenBank/DDBJ whole genome shotgun (WGS) entry which is preliminary data.</text>
</comment>
<dbReference type="Proteomes" id="UP000217005">
    <property type="component" value="Unassembled WGS sequence"/>
</dbReference>
<dbReference type="Pfam" id="PF12167">
    <property type="entry name" value="Arm-DNA-bind_2"/>
    <property type="match status" value="1"/>
</dbReference>
<dbReference type="AlphaFoldDB" id="A0A261RV22"/>
<dbReference type="EMBL" id="NEVL01000006">
    <property type="protein sequence ID" value="OZI28929.1"/>
    <property type="molecule type" value="Genomic_DNA"/>
</dbReference>
<evidence type="ECO:0000313" key="3">
    <source>
        <dbReference type="Proteomes" id="UP000217005"/>
    </source>
</evidence>
<accession>A0A261RV22</accession>
<evidence type="ECO:0000259" key="1">
    <source>
        <dbReference type="Pfam" id="PF12167"/>
    </source>
</evidence>
<reference evidence="2 3" key="1">
    <citation type="submission" date="2017-05" db="EMBL/GenBank/DDBJ databases">
        <title>Complete and WGS of Bordetella genogroups.</title>
        <authorList>
            <person name="Spilker T."/>
            <person name="LiPuma J."/>
        </authorList>
    </citation>
    <scope>NUCLEOTIDE SEQUENCE [LARGE SCALE GENOMIC DNA]</scope>
    <source>
        <strain evidence="2 3">AU17610</strain>
    </source>
</reference>
<dbReference type="OrthoDB" id="5391994at2"/>
<feature type="domain" description="Min27-like integrase DNA-binding" evidence="1">
    <location>
        <begin position="7"/>
        <end position="69"/>
    </location>
</feature>
<name>A0A261RV22_9BORD</name>
<sequence length="75" mass="8159">MSAVFEGVRPASESSIEIGFSYQGRVCVERLRLKPTAANLRRATEQRAEIVAAIERGDFDYAAAFPKSRKAPTGG</sequence>
<protein>
    <recommendedName>
        <fullName evidence="1">Min27-like integrase DNA-binding domain-containing protein</fullName>
    </recommendedName>
</protein>
<gene>
    <name evidence="2" type="ORF">CEG14_23695</name>
</gene>
<proteinExistence type="predicted"/>
<organism evidence="2 3">
    <name type="scientific">Bordetella genomosp. 1</name>
    <dbReference type="NCBI Taxonomy" id="1395607"/>
    <lineage>
        <taxon>Bacteria</taxon>
        <taxon>Pseudomonadati</taxon>
        <taxon>Pseudomonadota</taxon>
        <taxon>Betaproteobacteria</taxon>
        <taxon>Burkholderiales</taxon>
        <taxon>Alcaligenaceae</taxon>
        <taxon>Bordetella</taxon>
    </lineage>
</organism>